<reference evidence="1 2" key="1">
    <citation type="journal article" date="2016" name="Proc. Natl. Acad. Sci. U.S.A.">
        <title>Comparative genomics of biotechnologically important yeasts.</title>
        <authorList>
            <person name="Riley R."/>
            <person name="Haridas S."/>
            <person name="Wolfe K.H."/>
            <person name="Lopes M.R."/>
            <person name="Hittinger C.T."/>
            <person name="Goeker M."/>
            <person name="Salamov A.A."/>
            <person name="Wisecaver J.H."/>
            <person name="Long T.M."/>
            <person name="Calvey C.H."/>
            <person name="Aerts A.L."/>
            <person name="Barry K.W."/>
            <person name="Choi C."/>
            <person name="Clum A."/>
            <person name="Coughlan A.Y."/>
            <person name="Deshpande S."/>
            <person name="Douglass A.P."/>
            <person name="Hanson S.J."/>
            <person name="Klenk H.-P."/>
            <person name="LaButti K.M."/>
            <person name="Lapidus A."/>
            <person name="Lindquist E.A."/>
            <person name="Lipzen A.M."/>
            <person name="Meier-Kolthoff J.P."/>
            <person name="Ohm R.A."/>
            <person name="Otillar R.P."/>
            <person name="Pangilinan J.L."/>
            <person name="Peng Y."/>
            <person name="Rokas A."/>
            <person name="Rosa C.A."/>
            <person name="Scheuner C."/>
            <person name="Sibirny A.A."/>
            <person name="Slot J.C."/>
            <person name="Stielow J.B."/>
            <person name="Sun H."/>
            <person name="Kurtzman C.P."/>
            <person name="Blackwell M."/>
            <person name="Grigoriev I.V."/>
            <person name="Jeffries T.W."/>
        </authorList>
    </citation>
    <scope>NUCLEOTIDE SEQUENCE [LARGE SCALE GENOMIC DNA]</scope>
    <source>
        <strain evidence="1 2">DSM 6958</strain>
    </source>
</reference>
<dbReference type="AlphaFoldDB" id="A0A1E3PHA5"/>
<evidence type="ECO:0000313" key="2">
    <source>
        <dbReference type="Proteomes" id="UP000095009"/>
    </source>
</evidence>
<protein>
    <submittedName>
        <fullName evidence="1">Uncharacterized protein</fullName>
    </submittedName>
</protein>
<sequence>MPDTDHQCLMLHYPILTAALHCHMPGDKRLALLNLTKIVQNGSSNAGFFIHRVLLNGKRLMELIGSMRQIWFHSEFGLLITVPVC</sequence>
<gene>
    <name evidence="1" type="ORF">NADFUDRAFT_47376</name>
</gene>
<keyword evidence="2" id="KW-1185">Reference proteome</keyword>
<dbReference type="EMBL" id="KV454411">
    <property type="protein sequence ID" value="ODQ64806.1"/>
    <property type="molecule type" value="Genomic_DNA"/>
</dbReference>
<name>A0A1E3PHA5_9ASCO</name>
<proteinExistence type="predicted"/>
<accession>A0A1E3PHA5</accession>
<organism evidence="1 2">
    <name type="scientific">Nadsonia fulvescens var. elongata DSM 6958</name>
    <dbReference type="NCBI Taxonomy" id="857566"/>
    <lineage>
        <taxon>Eukaryota</taxon>
        <taxon>Fungi</taxon>
        <taxon>Dikarya</taxon>
        <taxon>Ascomycota</taxon>
        <taxon>Saccharomycotina</taxon>
        <taxon>Dipodascomycetes</taxon>
        <taxon>Dipodascales</taxon>
        <taxon>Dipodascales incertae sedis</taxon>
        <taxon>Nadsonia</taxon>
    </lineage>
</organism>
<dbReference type="Proteomes" id="UP000095009">
    <property type="component" value="Unassembled WGS sequence"/>
</dbReference>
<evidence type="ECO:0000313" key="1">
    <source>
        <dbReference type="EMBL" id="ODQ64806.1"/>
    </source>
</evidence>